<dbReference type="CDD" id="cd06445">
    <property type="entry name" value="ATase"/>
    <property type="match status" value="1"/>
</dbReference>
<evidence type="ECO:0000256" key="9">
    <source>
        <dbReference type="HAMAP-Rule" id="MF_00772"/>
    </source>
</evidence>
<dbReference type="PROSITE" id="PS00374">
    <property type="entry name" value="MGMT"/>
    <property type="match status" value="1"/>
</dbReference>
<dbReference type="PANTHER" id="PTHR10815:SF5">
    <property type="entry name" value="METHYLATED-DNA--PROTEIN-CYSTEINE METHYLTRANSFERASE"/>
    <property type="match status" value="1"/>
</dbReference>
<keyword evidence="5 9" id="KW-0808">Transferase</keyword>
<protein>
    <recommendedName>
        <fullName evidence="9">Methylated-DNA--protein-cysteine methyltransferase</fullName>
        <ecNumber evidence="9">2.1.1.63</ecNumber>
    </recommendedName>
    <alternativeName>
        <fullName evidence="9">6-O-methylguanine-DNA methyltransferase</fullName>
        <shortName evidence="9">MGMT</shortName>
    </alternativeName>
    <alternativeName>
        <fullName evidence="9">O-6-methylguanine-DNA-alkyltransferase</fullName>
    </alternativeName>
</protein>
<evidence type="ECO:0000256" key="2">
    <source>
        <dbReference type="ARBA" id="ARBA00008711"/>
    </source>
</evidence>
<evidence type="ECO:0000259" key="10">
    <source>
        <dbReference type="Pfam" id="PF01035"/>
    </source>
</evidence>
<comment type="caution">
    <text evidence="12">The sequence shown here is derived from an EMBL/GenBank/DDBJ whole genome shotgun (WGS) entry which is preliminary data.</text>
</comment>
<dbReference type="Gene3D" id="3.30.160.70">
    <property type="entry name" value="Methylated DNA-protein cysteine methyltransferase domain"/>
    <property type="match status" value="1"/>
</dbReference>
<keyword evidence="6 9" id="KW-0227">DNA damage</keyword>
<dbReference type="PANTHER" id="PTHR10815">
    <property type="entry name" value="METHYLATED-DNA--PROTEIN-CYSTEINE METHYLTRANSFERASE"/>
    <property type="match status" value="1"/>
</dbReference>
<keyword evidence="3 9" id="KW-0963">Cytoplasm</keyword>
<dbReference type="InterPro" id="IPR036388">
    <property type="entry name" value="WH-like_DNA-bd_sf"/>
</dbReference>
<organism evidence="12 13">
    <name type="scientific">Tsukamurella sputi</name>
    <dbReference type="NCBI Taxonomy" id="2591848"/>
    <lineage>
        <taxon>Bacteria</taxon>
        <taxon>Bacillati</taxon>
        <taxon>Actinomycetota</taxon>
        <taxon>Actinomycetes</taxon>
        <taxon>Mycobacteriales</taxon>
        <taxon>Tsukamurellaceae</taxon>
        <taxon>Tsukamurella</taxon>
    </lineage>
</organism>
<dbReference type="GO" id="GO:0003908">
    <property type="term" value="F:methylated-DNA-[protein]-cysteine S-methyltransferase activity"/>
    <property type="evidence" value="ECO:0007669"/>
    <property type="project" value="UniProtKB-UniRule"/>
</dbReference>
<proteinExistence type="inferred from homology"/>
<sequence length="199" mass="21095">MNDITETLSAPADTTVLARLRARLTANAEADGLLDIAYTVVDSPVGGLLLAATEKGLVRVAYAREDHDAVLEALAQKVSPRVLRAPQRLDEAARELDEYFAGRRTTFDVPLDHALSHGFRELVQSRLPEIGYGSTLSYKQVAELVGNPAAVRAVGTACATNPLPVVVPCHRVVKADGGIGQYVGGVEAKAALLRLESAA</sequence>
<evidence type="ECO:0000256" key="7">
    <source>
        <dbReference type="ARBA" id="ARBA00023204"/>
    </source>
</evidence>
<evidence type="ECO:0000259" key="11">
    <source>
        <dbReference type="Pfam" id="PF02870"/>
    </source>
</evidence>
<accession>A0A5C5RKR0</accession>
<gene>
    <name evidence="12" type="ORF">FK268_13345</name>
</gene>
<dbReference type="HAMAP" id="MF_00772">
    <property type="entry name" value="OGT"/>
    <property type="match status" value="1"/>
</dbReference>
<comment type="subcellular location">
    <subcellularLocation>
        <location evidence="9">Cytoplasm</location>
    </subcellularLocation>
</comment>
<dbReference type="Gene3D" id="1.10.10.10">
    <property type="entry name" value="Winged helix-like DNA-binding domain superfamily/Winged helix DNA-binding domain"/>
    <property type="match status" value="1"/>
</dbReference>
<dbReference type="InterPro" id="IPR023546">
    <property type="entry name" value="MGMT"/>
</dbReference>
<dbReference type="InterPro" id="IPR036217">
    <property type="entry name" value="MethylDNA_cys_MeTrfase_DNAb"/>
</dbReference>
<feature type="active site" description="Nucleophile; methyl group acceptor" evidence="9">
    <location>
        <position position="169"/>
    </location>
</feature>
<feature type="domain" description="Methylguanine DNA methyltransferase ribonuclease-like" evidence="11">
    <location>
        <begin position="36"/>
        <end position="112"/>
    </location>
</feature>
<dbReference type="InterPro" id="IPR014048">
    <property type="entry name" value="MethylDNA_cys_MeTrfase_DNA-bd"/>
</dbReference>
<dbReference type="Pfam" id="PF02870">
    <property type="entry name" value="Methyltransf_1N"/>
    <property type="match status" value="1"/>
</dbReference>
<evidence type="ECO:0000256" key="4">
    <source>
        <dbReference type="ARBA" id="ARBA00022603"/>
    </source>
</evidence>
<comment type="similarity">
    <text evidence="2 9">Belongs to the MGMT family.</text>
</comment>
<evidence type="ECO:0000256" key="8">
    <source>
        <dbReference type="ARBA" id="ARBA00049348"/>
    </source>
</evidence>
<feature type="domain" description="Methylated-DNA-[protein]-cysteine S-methyltransferase DNA binding" evidence="10">
    <location>
        <begin position="119"/>
        <end position="197"/>
    </location>
</feature>
<dbReference type="OrthoDB" id="9802228at2"/>
<evidence type="ECO:0000313" key="12">
    <source>
        <dbReference type="EMBL" id="TWS23288.1"/>
    </source>
</evidence>
<dbReference type="EMBL" id="VIGV01000004">
    <property type="protein sequence ID" value="TWS23288.1"/>
    <property type="molecule type" value="Genomic_DNA"/>
</dbReference>
<dbReference type="Pfam" id="PF01035">
    <property type="entry name" value="DNA_binding_1"/>
    <property type="match status" value="1"/>
</dbReference>
<dbReference type="AlphaFoldDB" id="A0A5C5RKR0"/>
<dbReference type="FunFam" id="1.10.10.10:FF:000214">
    <property type="entry name" value="Methylated-DNA--protein-cysteine methyltransferase"/>
    <property type="match status" value="1"/>
</dbReference>
<keyword evidence="13" id="KW-1185">Reference proteome</keyword>
<evidence type="ECO:0000256" key="1">
    <source>
        <dbReference type="ARBA" id="ARBA00001286"/>
    </source>
</evidence>
<evidence type="ECO:0000256" key="6">
    <source>
        <dbReference type="ARBA" id="ARBA00022763"/>
    </source>
</evidence>
<dbReference type="Proteomes" id="UP000319792">
    <property type="component" value="Unassembled WGS sequence"/>
</dbReference>
<dbReference type="SUPFAM" id="SSF46767">
    <property type="entry name" value="Methylated DNA-protein cysteine methyltransferase, C-terminal domain"/>
    <property type="match status" value="1"/>
</dbReference>
<comment type="catalytic activity">
    <reaction evidence="1 9">
        <text>a 4-O-methyl-thymidine in DNA + L-cysteinyl-[protein] = a thymidine in DNA + S-methyl-L-cysteinyl-[protein]</text>
        <dbReference type="Rhea" id="RHEA:53428"/>
        <dbReference type="Rhea" id="RHEA-COMP:10131"/>
        <dbReference type="Rhea" id="RHEA-COMP:10132"/>
        <dbReference type="Rhea" id="RHEA-COMP:13555"/>
        <dbReference type="Rhea" id="RHEA-COMP:13556"/>
        <dbReference type="ChEBI" id="CHEBI:29950"/>
        <dbReference type="ChEBI" id="CHEBI:82612"/>
        <dbReference type="ChEBI" id="CHEBI:137386"/>
        <dbReference type="ChEBI" id="CHEBI:137387"/>
        <dbReference type="EC" id="2.1.1.63"/>
    </reaction>
</comment>
<keyword evidence="7 9" id="KW-0234">DNA repair</keyword>
<dbReference type="InterPro" id="IPR001497">
    <property type="entry name" value="MethylDNA_cys_MeTrfase_AS"/>
</dbReference>
<dbReference type="InterPro" id="IPR008332">
    <property type="entry name" value="MethylG_MeTrfase_N"/>
</dbReference>
<comment type="miscellaneous">
    <text evidence="9">This enzyme catalyzes only one turnover and therefore is not strictly catalytic. According to one definition, an enzyme is a biocatalyst that acts repeatedly and over many reaction cycles.</text>
</comment>
<dbReference type="RefSeq" id="WP_146434807.1">
    <property type="nucleotide sequence ID" value="NZ_VIGV01000004.1"/>
</dbReference>
<comment type="function">
    <text evidence="9">Involved in the cellular defense against the biological effects of O6-methylguanine (O6-MeG) and O4-methylthymine (O4-MeT) in DNA. Repairs the methylated nucleobase in DNA by stoichiometrically transferring the methyl group to a cysteine residue in the enzyme. This is a suicide reaction: the enzyme is irreversibly inactivated.</text>
</comment>
<evidence type="ECO:0000313" key="13">
    <source>
        <dbReference type="Proteomes" id="UP000319792"/>
    </source>
</evidence>
<keyword evidence="4 9" id="KW-0489">Methyltransferase</keyword>
<dbReference type="GO" id="GO:0032259">
    <property type="term" value="P:methylation"/>
    <property type="evidence" value="ECO:0007669"/>
    <property type="project" value="UniProtKB-KW"/>
</dbReference>
<evidence type="ECO:0000256" key="3">
    <source>
        <dbReference type="ARBA" id="ARBA00022490"/>
    </source>
</evidence>
<dbReference type="EC" id="2.1.1.63" evidence="9"/>
<dbReference type="GO" id="GO:0005737">
    <property type="term" value="C:cytoplasm"/>
    <property type="evidence" value="ECO:0007669"/>
    <property type="project" value="UniProtKB-SubCell"/>
</dbReference>
<dbReference type="SUPFAM" id="SSF53155">
    <property type="entry name" value="Methylated DNA-protein cysteine methyltransferase domain"/>
    <property type="match status" value="1"/>
</dbReference>
<name>A0A5C5RKR0_9ACTN</name>
<reference evidence="12 13" key="1">
    <citation type="submission" date="2019-06" db="EMBL/GenBank/DDBJ databases">
        <authorList>
            <person name="Teng J.L.L."/>
            <person name="Lee H.H."/>
            <person name="Lau S.K.P."/>
            <person name="Woo P.C.Y."/>
        </authorList>
    </citation>
    <scope>NUCLEOTIDE SEQUENCE [LARGE SCALE GENOMIC DNA]</scope>
    <source>
        <strain evidence="12 13">HKU70</strain>
    </source>
</reference>
<reference evidence="12 13" key="2">
    <citation type="submission" date="2019-08" db="EMBL/GenBank/DDBJ databases">
        <title>Tsukamurella conjunctivitidis sp. nov., Tsukamurella assacharolytica sp. nov. and Tsukamurella sputae sp. nov. isolated from patients with conjunctivitis, bacteraemia (lymphoma) and respiratory infection (sputum) in Hong Kong.</title>
        <authorList>
            <person name="Fok K.M.N."/>
            <person name="Fong J.Y.H."/>
        </authorList>
    </citation>
    <scope>NUCLEOTIDE SEQUENCE [LARGE SCALE GENOMIC DNA]</scope>
    <source>
        <strain evidence="12 13">HKU70</strain>
    </source>
</reference>
<dbReference type="InterPro" id="IPR036631">
    <property type="entry name" value="MGMT_N_sf"/>
</dbReference>
<dbReference type="NCBIfam" id="TIGR00589">
    <property type="entry name" value="ogt"/>
    <property type="match status" value="1"/>
</dbReference>
<dbReference type="GO" id="GO:0006307">
    <property type="term" value="P:DNA alkylation repair"/>
    <property type="evidence" value="ECO:0007669"/>
    <property type="project" value="UniProtKB-UniRule"/>
</dbReference>
<evidence type="ECO:0000256" key="5">
    <source>
        <dbReference type="ARBA" id="ARBA00022679"/>
    </source>
</evidence>
<comment type="catalytic activity">
    <reaction evidence="8 9">
        <text>a 6-O-methyl-2'-deoxyguanosine in DNA + L-cysteinyl-[protein] = S-methyl-L-cysteinyl-[protein] + a 2'-deoxyguanosine in DNA</text>
        <dbReference type="Rhea" id="RHEA:24000"/>
        <dbReference type="Rhea" id="RHEA-COMP:10131"/>
        <dbReference type="Rhea" id="RHEA-COMP:10132"/>
        <dbReference type="Rhea" id="RHEA-COMP:11367"/>
        <dbReference type="Rhea" id="RHEA-COMP:11368"/>
        <dbReference type="ChEBI" id="CHEBI:29950"/>
        <dbReference type="ChEBI" id="CHEBI:82612"/>
        <dbReference type="ChEBI" id="CHEBI:85445"/>
        <dbReference type="ChEBI" id="CHEBI:85448"/>
        <dbReference type="EC" id="2.1.1.63"/>
    </reaction>
</comment>